<feature type="region of interest" description="Disordered" evidence="1">
    <location>
        <begin position="1"/>
        <end position="84"/>
    </location>
</feature>
<dbReference type="EMBL" id="NOWF01000110">
    <property type="protein sequence ID" value="OYD06023.1"/>
    <property type="molecule type" value="Genomic_DNA"/>
</dbReference>
<sequence length="84" mass="9134">MPGEGAEARETAQRHPAFRAKGLEQPTRRPQQLQYTAPSETGEVEQRVGSAQDTLSQEQLKGVSRNGPCPCGSGKKFKRCHGKA</sequence>
<dbReference type="Proteomes" id="UP000215459">
    <property type="component" value="Unassembled WGS sequence"/>
</dbReference>
<feature type="compositionally biased region" description="Polar residues" evidence="1">
    <location>
        <begin position="28"/>
        <end position="39"/>
    </location>
</feature>
<proteinExistence type="predicted"/>
<keyword evidence="3" id="KW-1185">Reference proteome</keyword>
<evidence type="ECO:0008006" key="4">
    <source>
        <dbReference type="Google" id="ProtNLM"/>
    </source>
</evidence>
<evidence type="ECO:0000313" key="3">
    <source>
        <dbReference type="Proteomes" id="UP000215459"/>
    </source>
</evidence>
<dbReference type="Pfam" id="PF02810">
    <property type="entry name" value="SEC-C"/>
    <property type="match status" value="1"/>
</dbReference>
<organism evidence="2 3">
    <name type="scientific">Paludifilum halophilum</name>
    <dbReference type="NCBI Taxonomy" id="1642702"/>
    <lineage>
        <taxon>Bacteria</taxon>
        <taxon>Bacillati</taxon>
        <taxon>Bacillota</taxon>
        <taxon>Bacilli</taxon>
        <taxon>Bacillales</taxon>
        <taxon>Thermoactinomycetaceae</taxon>
        <taxon>Paludifilum</taxon>
    </lineage>
</organism>
<feature type="compositionally biased region" description="Basic and acidic residues" evidence="1">
    <location>
        <begin position="1"/>
        <end position="13"/>
    </location>
</feature>
<feature type="compositionally biased region" description="Basic residues" evidence="1">
    <location>
        <begin position="75"/>
        <end position="84"/>
    </location>
</feature>
<feature type="compositionally biased region" description="Polar residues" evidence="1">
    <location>
        <begin position="49"/>
        <end position="59"/>
    </location>
</feature>
<evidence type="ECO:0000256" key="1">
    <source>
        <dbReference type="SAM" id="MobiDB-lite"/>
    </source>
</evidence>
<dbReference type="InterPro" id="IPR004027">
    <property type="entry name" value="SEC_C_motif"/>
</dbReference>
<evidence type="ECO:0000313" key="2">
    <source>
        <dbReference type="EMBL" id="OYD06023.1"/>
    </source>
</evidence>
<dbReference type="AlphaFoldDB" id="A0A235B157"/>
<name>A0A235B157_9BACL</name>
<dbReference type="SUPFAM" id="SSF103642">
    <property type="entry name" value="Sec-C motif"/>
    <property type="match status" value="1"/>
</dbReference>
<protein>
    <recommendedName>
        <fullName evidence="4">Preprotein translocase subunit SecA</fullName>
    </recommendedName>
</protein>
<accession>A0A235B157</accession>
<comment type="caution">
    <text evidence="2">The sequence shown here is derived from an EMBL/GenBank/DDBJ whole genome shotgun (WGS) entry which is preliminary data.</text>
</comment>
<gene>
    <name evidence="2" type="ORF">CHM34_18545</name>
</gene>
<dbReference type="Gene3D" id="3.10.450.50">
    <property type="match status" value="1"/>
</dbReference>
<reference evidence="2 3" key="1">
    <citation type="submission" date="2017-07" db="EMBL/GenBank/DDBJ databases">
        <title>The genome sequence of Paludifilum halophilum highlights mechanisms for microbial adaptation to high salt environemnts.</title>
        <authorList>
            <person name="Belbahri L."/>
        </authorList>
    </citation>
    <scope>NUCLEOTIDE SEQUENCE [LARGE SCALE GENOMIC DNA]</scope>
    <source>
        <strain evidence="2 3">DSM 102817</strain>
    </source>
</reference>